<dbReference type="PaxDb" id="121845-A0A1S4EHF6"/>
<dbReference type="AlphaFoldDB" id="A0A1S4EHF6"/>
<keyword evidence="1" id="KW-1185">Reference proteome</keyword>
<dbReference type="RefSeq" id="XP_017301651.1">
    <property type="nucleotide sequence ID" value="XM_017446162.2"/>
</dbReference>
<protein>
    <submittedName>
        <fullName evidence="2">Uncharacterized protein LOC108253005</fullName>
    </submittedName>
</protein>
<accession>A0A1S4EHF6</accession>
<evidence type="ECO:0000313" key="2">
    <source>
        <dbReference type="RefSeq" id="XP_017301651.1"/>
    </source>
</evidence>
<dbReference type="GeneID" id="108253005"/>
<dbReference type="Proteomes" id="UP000079169">
    <property type="component" value="Unplaced"/>
</dbReference>
<organism evidence="1 2">
    <name type="scientific">Diaphorina citri</name>
    <name type="common">Asian citrus psyllid</name>
    <dbReference type="NCBI Taxonomy" id="121845"/>
    <lineage>
        <taxon>Eukaryota</taxon>
        <taxon>Metazoa</taxon>
        <taxon>Ecdysozoa</taxon>
        <taxon>Arthropoda</taxon>
        <taxon>Hexapoda</taxon>
        <taxon>Insecta</taxon>
        <taxon>Pterygota</taxon>
        <taxon>Neoptera</taxon>
        <taxon>Paraneoptera</taxon>
        <taxon>Hemiptera</taxon>
        <taxon>Sternorrhyncha</taxon>
        <taxon>Psylloidea</taxon>
        <taxon>Psyllidae</taxon>
        <taxon>Diaphorininae</taxon>
        <taxon>Diaphorina</taxon>
    </lineage>
</organism>
<sequence length="113" mass="12791">MHTTLQWCFSSLNLPDNWVERIVGALVDPDLFPSEEEDLDSKRMKFCDPSETAGVFSDRSNFPAYLNVGPVYTSEDGEEMTNCDMKSNQITVLIVVSMYTFDCLHLPMSTPEV</sequence>
<name>A0A1S4EHF6_DIACI</name>
<gene>
    <name evidence="2" type="primary">LOC108253005</name>
</gene>
<reference evidence="2" key="1">
    <citation type="submission" date="2025-08" db="UniProtKB">
        <authorList>
            <consortium name="RefSeq"/>
        </authorList>
    </citation>
    <scope>IDENTIFICATION</scope>
</reference>
<proteinExistence type="predicted"/>
<evidence type="ECO:0000313" key="1">
    <source>
        <dbReference type="Proteomes" id="UP000079169"/>
    </source>
</evidence>
<dbReference type="KEGG" id="dci:108253005"/>